<gene>
    <name evidence="1" type="ORF">A3B54_03565</name>
</gene>
<name>A0A1F5H8A1_9BACT</name>
<dbReference type="Proteomes" id="UP000177039">
    <property type="component" value="Unassembled WGS sequence"/>
</dbReference>
<evidence type="ECO:0000313" key="2">
    <source>
        <dbReference type="Proteomes" id="UP000177039"/>
    </source>
</evidence>
<protein>
    <recommendedName>
        <fullName evidence="3">Peptidase S24/S26A/S26B/S26C domain-containing protein</fullName>
    </recommendedName>
</protein>
<dbReference type="EMBL" id="MFBT01000002">
    <property type="protein sequence ID" value="OGE00308.1"/>
    <property type="molecule type" value="Genomic_DNA"/>
</dbReference>
<dbReference type="InterPro" id="IPR036286">
    <property type="entry name" value="LexA/Signal_pep-like_sf"/>
</dbReference>
<proteinExistence type="predicted"/>
<evidence type="ECO:0000313" key="1">
    <source>
        <dbReference type="EMBL" id="OGE00308.1"/>
    </source>
</evidence>
<reference evidence="1 2" key="1">
    <citation type="journal article" date="2016" name="Nat. Commun.">
        <title>Thousands of microbial genomes shed light on interconnected biogeochemical processes in an aquifer system.</title>
        <authorList>
            <person name="Anantharaman K."/>
            <person name="Brown C.T."/>
            <person name="Hug L.A."/>
            <person name="Sharon I."/>
            <person name="Castelle C.J."/>
            <person name="Probst A.J."/>
            <person name="Thomas B.C."/>
            <person name="Singh A."/>
            <person name="Wilkins M.J."/>
            <person name="Karaoz U."/>
            <person name="Brodie E.L."/>
            <person name="Williams K.H."/>
            <person name="Hubbard S.S."/>
            <person name="Banfield J.F."/>
        </authorList>
    </citation>
    <scope>NUCLEOTIDE SEQUENCE [LARGE SCALE GENOMIC DNA]</scope>
</reference>
<evidence type="ECO:0008006" key="3">
    <source>
        <dbReference type="Google" id="ProtNLM"/>
    </source>
</evidence>
<comment type="caution">
    <text evidence="1">The sequence shown here is derived from an EMBL/GenBank/DDBJ whole genome shotgun (WGS) entry which is preliminary data.</text>
</comment>
<dbReference type="AlphaFoldDB" id="A0A1F5H8A1"/>
<dbReference type="CDD" id="cd06462">
    <property type="entry name" value="Peptidase_S24_S26"/>
    <property type="match status" value="1"/>
</dbReference>
<accession>A0A1F5H8A1</accession>
<dbReference type="SUPFAM" id="SSF51306">
    <property type="entry name" value="LexA/Signal peptidase"/>
    <property type="match status" value="1"/>
</dbReference>
<organism evidence="1 2">
    <name type="scientific">Candidatus Curtissbacteria bacterium RIFCSPLOWO2_01_FULL_42_50</name>
    <dbReference type="NCBI Taxonomy" id="1797730"/>
    <lineage>
        <taxon>Bacteria</taxon>
        <taxon>Candidatus Curtissiibacteriota</taxon>
    </lineage>
</organism>
<sequence>MLPIFQPGDHVLTFNWIKFKAGNVIVFKKGHKFYLKKIDKIVGKALYVSGDNKKESTKPESVKSSQVIGRVLLKY</sequence>